<evidence type="ECO:0000256" key="1">
    <source>
        <dbReference type="SAM" id="MobiDB-lite"/>
    </source>
</evidence>
<organism evidence="2 3">
    <name type="scientific">Kinneretia aquatilis</name>
    <dbReference type="NCBI Taxonomy" id="2070761"/>
    <lineage>
        <taxon>Bacteria</taxon>
        <taxon>Pseudomonadati</taxon>
        <taxon>Pseudomonadota</taxon>
        <taxon>Betaproteobacteria</taxon>
        <taxon>Burkholderiales</taxon>
        <taxon>Sphaerotilaceae</taxon>
        <taxon>Roseateles</taxon>
    </lineage>
</organism>
<comment type="caution">
    <text evidence="2">The sequence shown here is derived from an EMBL/GenBank/DDBJ whole genome shotgun (WGS) entry which is preliminary data.</text>
</comment>
<name>A0A2N8KXI0_9BURK</name>
<evidence type="ECO:0000313" key="2">
    <source>
        <dbReference type="EMBL" id="PND38177.1"/>
    </source>
</evidence>
<dbReference type="Proteomes" id="UP000235916">
    <property type="component" value="Unassembled WGS sequence"/>
</dbReference>
<keyword evidence="3" id="KW-1185">Reference proteome</keyword>
<gene>
    <name evidence="2" type="ORF">C1O66_12050</name>
</gene>
<proteinExistence type="predicted"/>
<accession>A0A2N8KXI0</accession>
<protein>
    <submittedName>
        <fullName evidence="2">Uncharacterized protein</fullName>
    </submittedName>
</protein>
<dbReference type="EMBL" id="POSP01000003">
    <property type="protein sequence ID" value="PND38177.1"/>
    <property type="molecule type" value="Genomic_DNA"/>
</dbReference>
<sequence length="241" mass="26131">MADQQDPLSRAQEAELDAWLCGLRGQPTPAPGAGPQAHAEGQCLQRAVSATPTELPLLTPRELEAVLARAEREGLFRAAGCQRCRVWREDLREALREALRGVWQAPAWRWGGAFSGALALSLMVWLGLPHDANWPSDEAAQPAASASGESEVTRGSDGVLQLRVPEPQAWREALAQDLQAQGLEVRRYERLGRLGLDVELSGLSAERLPVVQAILKRRSIPWPSDGVLILELSAGPAPARP</sequence>
<reference evidence="2 3" key="1">
    <citation type="submission" date="2018-01" db="EMBL/GenBank/DDBJ databases">
        <title>Draft genome sequence of Paucibacter aquatile CR182 isolated from freshwater of the Nakdong River.</title>
        <authorList>
            <person name="Choi A."/>
            <person name="Chung E.J."/>
        </authorList>
    </citation>
    <scope>NUCLEOTIDE SEQUENCE [LARGE SCALE GENOMIC DNA]</scope>
    <source>
        <strain evidence="2 3">CR182</strain>
    </source>
</reference>
<dbReference type="AlphaFoldDB" id="A0A2N8KXI0"/>
<evidence type="ECO:0000313" key="3">
    <source>
        <dbReference type="Proteomes" id="UP000235916"/>
    </source>
</evidence>
<feature type="region of interest" description="Disordered" evidence="1">
    <location>
        <begin position="137"/>
        <end position="157"/>
    </location>
</feature>